<dbReference type="SUPFAM" id="SSF55120">
    <property type="entry name" value="Pseudouridine synthase"/>
    <property type="match status" value="1"/>
</dbReference>
<dbReference type="Proteomes" id="UP000628463">
    <property type="component" value="Unassembled WGS sequence"/>
</dbReference>
<gene>
    <name evidence="4 7" type="primary">truA</name>
    <name evidence="7" type="ORF">H8S01_01065</name>
</gene>
<accession>A0ABR7FWG5</accession>
<dbReference type="InterPro" id="IPR020097">
    <property type="entry name" value="PsdUridine_synth_TruA_a/b_dom"/>
</dbReference>
<organism evidence="7 8">
    <name type="scientific">Lachnospira hominis</name>
    <name type="common">ex Liu et al. 2021</name>
    <dbReference type="NCBI Taxonomy" id="2763051"/>
    <lineage>
        <taxon>Bacteria</taxon>
        <taxon>Bacillati</taxon>
        <taxon>Bacillota</taxon>
        <taxon>Clostridia</taxon>
        <taxon>Lachnospirales</taxon>
        <taxon>Lachnospiraceae</taxon>
        <taxon>Lachnospira</taxon>
    </lineage>
</organism>
<comment type="function">
    <text evidence="4">Formation of pseudouridine at positions 38, 39 and 40 in the anticodon stem and loop of transfer RNAs.</text>
</comment>
<comment type="catalytic activity">
    <reaction evidence="4 5">
        <text>uridine(38/39/40) in tRNA = pseudouridine(38/39/40) in tRNA</text>
        <dbReference type="Rhea" id="RHEA:22376"/>
        <dbReference type="Rhea" id="RHEA-COMP:10085"/>
        <dbReference type="Rhea" id="RHEA-COMP:10087"/>
        <dbReference type="ChEBI" id="CHEBI:65314"/>
        <dbReference type="ChEBI" id="CHEBI:65315"/>
        <dbReference type="EC" id="5.4.99.12"/>
    </reaction>
</comment>
<comment type="caution">
    <text evidence="7">The sequence shown here is derived from an EMBL/GenBank/DDBJ whole genome shotgun (WGS) entry which is preliminary data.</text>
</comment>
<dbReference type="RefSeq" id="WP_186835869.1">
    <property type="nucleotide sequence ID" value="NZ_JACOPD010000001.1"/>
</dbReference>
<dbReference type="InterPro" id="IPR020094">
    <property type="entry name" value="TruA/RsuA/RluB/E/F_N"/>
</dbReference>
<evidence type="ECO:0000256" key="5">
    <source>
        <dbReference type="RuleBase" id="RU003792"/>
    </source>
</evidence>
<dbReference type="InterPro" id="IPR020095">
    <property type="entry name" value="PsdUridine_synth_TruA_C"/>
</dbReference>
<dbReference type="EMBL" id="JACOPD010000001">
    <property type="protein sequence ID" value="MBC5679553.1"/>
    <property type="molecule type" value="Genomic_DNA"/>
</dbReference>
<name>A0ABR7FWG5_9FIRM</name>
<evidence type="ECO:0000256" key="3">
    <source>
        <dbReference type="ARBA" id="ARBA00023235"/>
    </source>
</evidence>
<keyword evidence="3 4" id="KW-0413">Isomerase</keyword>
<feature type="domain" description="Pseudouridine synthase I TruA alpha/beta" evidence="6">
    <location>
        <begin position="143"/>
        <end position="245"/>
    </location>
</feature>
<reference evidence="7 8" key="1">
    <citation type="submission" date="2020-08" db="EMBL/GenBank/DDBJ databases">
        <title>Genome public.</title>
        <authorList>
            <person name="Liu C."/>
            <person name="Sun Q."/>
        </authorList>
    </citation>
    <scope>NUCLEOTIDE SEQUENCE [LARGE SCALE GENOMIC DNA]</scope>
    <source>
        <strain evidence="7 8">NSJ-43</strain>
    </source>
</reference>
<dbReference type="InterPro" id="IPR001406">
    <property type="entry name" value="PsdUridine_synth_TruA"/>
</dbReference>
<dbReference type="Pfam" id="PF01416">
    <property type="entry name" value="PseudoU_synth_1"/>
    <property type="match status" value="2"/>
</dbReference>
<keyword evidence="8" id="KW-1185">Reference proteome</keyword>
<keyword evidence="2 4" id="KW-0819">tRNA processing</keyword>
<feature type="domain" description="Pseudouridine synthase I TruA alpha/beta" evidence="6">
    <location>
        <begin position="8"/>
        <end position="100"/>
    </location>
</feature>
<evidence type="ECO:0000313" key="8">
    <source>
        <dbReference type="Proteomes" id="UP000628463"/>
    </source>
</evidence>
<evidence type="ECO:0000256" key="1">
    <source>
        <dbReference type="ARBA" id="ARBA00009375"/>
    </source>
</evidence>
<proteinExistence type="inferred from homology"/>
<comment type="similarity">
    <text evidence="1 4 5">Belongs to the tRNA pseudouridine synthase TruA family.</text>
</comment>
<evidence type="ECO:0000256" key="2">
    <source>
        <dbReference type="ARBA" id="ARBA00022694"/>
    </source>
</evidence>
<evidence type="ECO:0000259" key="6">
    <source>
        <dbReference type="Pfam" id="PF01416"/>
    </source>
</evidence>
<dbReference type="InterPro" id="IPR020103">
    <property type="entry name" value="PsdUridine_synth_cat_dom_sf"/>
</dbReference>
<dbReference type="PANTHER" id="PTHR11142">
    <property type="entry name" value="PSEUDOURIDYLATE SYNTHASE"/>
    <property type="match status" value="1"/>
</dbReference>
<evidence type="ECO:0000256" key="4">
    <source>
        <dbReference type="HAMAP-Rule" id="MF_00171"/>
    </source>
</evidence>
<protein>
    <recommendedName>
        <fullName evidence="4">tRNA pseudouridine synthase A</fullName>
        <ecNumber evidence="4">5.4.99.12</ecNumber>
    </recommendedName>
    <alternativeName>
        <fullName evidence="4">tRNA pseudouridine(38-40) synthase</fullName>
    </alternativeName>
    <alternativeName>
        <fullName evidence="4">tRNA pseudouridylate synthase I</fullName>
    </alternativeName>
    <alternativeName>
        <fullName evidence="4">tRNA-uridine isomerase I</fullName>
    </alternativeName>
</protein>
<dbReference type="HAMAP" id="MF_00171">
    <property type="entry name" value="TruA"/>
    <property type="match status" value="1"/>
</dbReference>
<evidence type="ECO:0000313" key="7">
    <source>
        <dbReference type="EMBL" id="MBC5679553.1"/>
    </source>
</evidence>
<feature type="active site" description="Nucleophile" evidence="4">
    <location>
        <position position="52"/>
    </location>
</feature>
<dbReference type="EC" id="5.4.99.12" evidence="4"/>
<comment type="subunit">
    <text evidence="4">Homodimer.</text>
</comment>
<dbReference type="Gene3D" id="3.30.70.580">
    <property type="entry name" value="Pseudouridine synthase I, catalytic domain, N-terminal subdomain"/>
    <property type="match status" value="1"/>
</dbReference>
<comment type="caution">
    <text evidence="4">Lacks conserved residue(s) required for the propagation of feature annotation.</text>
</comment>
<dbReference type="PIRSF" id="PIRSF001430">
    <property type="entry name" value="tRNA_psdUrid_synth"/>
    <property type="match status" value="1"/>
</dbReference>
<dbReference type="PANTHER" id="PTHR11142:SF0">
    <property type="entry name" value="TRNA PSEUDOURIDINE SYNTHASE-LIKE 1"/>
    <property type="match status" value="1"/>
</dbReference>
<dbReference type="NCBIfam" id="TIGR00071">
    <property type="entry name" value="hisT_truA"/>
    <property type="match status" value="1"/>
</dbReference>
<feature type="binding site" evidence="4">
    <location>
        <position position="110"/>
    </location>
    <ligand>
        <name>substrate</name>
    </ligand>
</feature>
<sequence>MRRIKLTVAYDGCNYSGWQIQPNASTIEQVLDNAINKVTGEKVHVIGASRTDAGVHGLGNVAVFDTASGIPGDRWAYAINTHLPEDVSVVESREVSPEFHPRHCNTVKTYEYRILNTRFPIPQFRNYSWHVKEPLDVNAMQSAAQRLVGEHDFKSFCCVKTQAESTVRTIYSVDVRTEDEACIVIRVSGNGFLYNMIRIIAGTLVKAGKGKITPQDIDLMLEAKNRCEAGQTAPPQGLTLMNIDYVDGDDMEVENQH</sequence>
<dbReference type="CDD" id="cd02570">
    <property type="entry name" value="PseudoU_synth_EcTruA"/>
    <property type="match status" value="1"/>
</dbReference>
<dbReference type="Gene3D" id="3.30.70.660">
    <property type="entry name" value="Pseudouridine synthase I, catalytic domain, C-terminal subdomain"/>
    <property type="match status" value="1"/>
</dbReference>
<dbReference type="GO" id="GO:0160147">
    <property type="term" value="F:tRNA pseudouridine(38-40) synthase activity"/>
    <property type="evidence" value="ECO:0007669"/>
    <property type="project" value="UniProtKB-EC"/>
</dbReference>